<reference evidence="2 3" key="1">
    <citation type="submission" date="2019-03" db="EMBL/GenBank/DDBJ databases">
        <title>Genomic Encyclopedia of Archaeal and Bacterial Type Strains, Phase II (KMG-II): from individual species to whole genera.</title>
        <authorList>
            <person name="Goeker M."/>
        </authorList>
    </citation>
    <scope>NUCLEOTIDE SEQUENCE [LARGE SCALE GENOMIC DNA]</scope>
    <source>
        <strain evidence="2 3">DSM 25687</strain>
    </source>
</reference>
<evidence type="ECO:0000313" key="3">
    <source>
        <dbReference type="Proteomes" id="UP000295260"/>
    </source>
</evidence>
<dbReference type="RefSeq" id="WP_133533840.1">
    <property type="nucleotide sequence ID" value="NZ_SNXR01000017.1"/>
</dbReference>
<gene>
    <name evidence="2" type="ORF">BC748_2626</name>
</gene>
<dbReference type="Proteomes" id="UP000295260">
    <property type="component" value="Unassembled WGS sequence"/>
</dbReference>
<protein>
    <submittedName>
        <fullName evidence="2">Uncharacterized protein</fullName>
    </submittedName>
</protein>
<dbReference type="AlphaFoldDB" id="A0A4R6Q9E8"/>
<organism evidence="2 3">
    <name type="scientific">Flavobacterium dankookense</name>
    <dbReference type="NCBI Taxonomy" id="706186"/>
    <lineage>
        <taxon>Bacteria</taxon>
        <taxon>Pseudomonadati</taxon>
        <taxon>Bacteroidota</taxon>
        <taxon>Flavobacteriia</taxon>
        <taxon>Flavobacteriales</taxon>
        <taxon>Flavobacteriaceae</taxon>
        <taxon>Flavobacterium</taxon>
    </lineage>
</organism>
<feature type="transmembrane region" description="Helical" evidence="1">
    <location>
        <begin position="6"/>
        <end position="25"/>
    </location>
</feature>
<evidence type="ECO:0000256" key="1">
    <source>
        <dbReference type="SAM" id="Phobius"/>
    </source>
</evidence>
<keyword evidence="1" id="KW-0472">Membrane</keyword>
<proteinExistence type="predicted"/>
<keyword evidence="1" id="KW-0812">Transmembrane</keyword>
<dbReference type="OrthoDB" id="9875057at2"/>
<evidence type="ECO:0000313" key="2">
    <source>
        <dbReference type="EMBL" id="TDP57809.1"/>
    </source>
</evidence>
<keyword evidence="1" id="KW-1133">Transmembrane helix</keyword>
<comment type="caution">
    <text evidence="2">The sequence shown here is derived from an EMBL/GenBank/DDBJ whole genome shotgun (WGS) entry which is preliminary data.</text>
</comment>
<accession>A0A4R6Q9E8</accession>
<dbReference type="EMBL" id="SNXR01000017">
    <property type="protein sequence ID" value="TDP57809.1"/>
    <property type="molecule type" value="Genomic_DNA"/>
</dbReference>
<keyword evidence="3" id="KW-1185">Reference proteome</keyword>
<sequence>MIVNAIIIISSLIFLLFFVAFVYAFNKQKNENADMDNLSFKLKKINELITEIGVIEHSNIKVERQIEDEHINLEELTRLFKYSNSEEYWIEFIIKNISTEKLTFSLNEILIVKNDQKTKCNLNLLFEKVPEYVDPPYGHRYFDTLSYNNYTLGSSGFKYFTFFSRFKIESTDLTNFKEKDFISIKIDINKFNENLNIYEVIKKVEFIENFKNMKFKNIQQNDEKIGIIKWHS</sequence>
<name>A0A4R6Q9E8_9FLAO</name>